<sequence length="175" mass="19884">MVKARFYPLYQDWIFYKQVKFGIKQKKVTNFDCYRRQIGYVFQAFNLVPYLSAVENVRLALDIHAKVKTIAQIKEILKSVGIVGQTLEKKCADLSGGQQQRVAIARAVALDEKLIIADEPTGNLDKNNAKHVLEIFEHLKLEGKCIIMVTHDRQLANQTDIVLTLKAGELVVLKD</sequence>
<evidence type="ECO:0000313" key="3">
    <source>
        <dbReference type="Proteomes" id="UP000019243"/>
    </source>
</evidence>
<dbReference type="GO" id="GO:0016887">
    <property type="term" value="F:ATP hydrolysis activity"/>
    <property type="evidence" value="ECO:0007669"/>
    <property type="project" value="InterPro"/>
</dbReference>
<evidence type="ECO:0000313" key="2">
    <source>
        <dbReference type="EMBL" id="EUJ40568.1"/>
    </source>
</evidence>
<evidence type="ECO:0000259" key="1">
    <source>
        <dbReference type="PROSITE" id="PS50893"/>
    </source>
</evidence>
<organism evidence="2 3">
    <name type="scientific">Brochothrix campestris FSL F6-1037</name>
    <dbReference type="NCBI Taxonomy" id="1265861"/>
    <lineage>
        <taxon>Bacteria</taxon>
        <taxon>Bacillati</taxon>
        <taxon>Bacillota</taxon>
        <taxon>Bacilli</taxon>
        <taxon>Bacillales</taxon>
        <taxon>Listeriaceae</taxon>
        <taxon>Brochothrix</taxon>
    </lineage>
</organism>
<dbReference type="InterPro" id="IPR027417">
    <property type="entry name" value="P-loop_NTPase"/>
</dbReference>
<dbReference type="AlphaFoldDB" id="W7D5L3"/>
<feature type="domain" description="ABC transporter" evidence="1">
    <location>
        <begin position="1"/>
        <end position="173"/>
    </location>
</feature>
<dbReference type="PROSITE" id="PS00211">
    <property type="entry name" value="ABC_TRANSPORTER_1"/>
    <property type="match status" value="1"/>
</dbReference>
<dbReference type="PANTHER" id="PTHR42798:SF6">
    <property type="entry name" value="CELL DIVISION ATP-BINDING PROTEIN FTSE"/>
    <property type="match status" value="1"/>
</dbReference>
<dbReference type="PROSITE" id="PS50893">
    <property type="entry name" value="ABC_TRANSPORTER_2"/>
    <property type="match status" value="1"/>
</dbReference>
<name>W7D5L3_9LIST</name>
<dbReference type="InterPro" id="IPR017871">
    <property type="entry name" value="ABC_transporter-like_CS"/>
</dbReference>
<dbReference type="PANTHER" id="PTHR42798">
    <property type="entry name" value="LIPOPROTEIN-RELEASING SYSTEM ATP-BINDING PROTEIN LOLD"/>
    <property type="match status" value="1"/>
</dbReference>
<dbReference type="STRING" id="1265861.BCAMP_05019"/>
<keyword evidence="3" id="KW-1185">Reference proteome</keyword>
<dbReference type="Pfam" id="PF00005">
    <property type="entry name" value="ABC_tran"/>
    <property type="match status" value="1"/>
</dbReference>
<dbReference type="Gene3D" id="3.40.50.300">
    <property type="entry name" value="P-loop containing nucleotide triphosphate hydrolases"/>
    <property type="match status" value="1"/>
</dbReference>
<dbReference type="GO" id="GO:0005524">
    <property type="term" value="F:ATP binding"/>
    <property type="evidence" value="ECO:0007669"/>
    <property type="project" value="InterPro"/>
</dbReference>
<proteinExistence type="predicted"/>
<comment type="caution">
    <text evidence="2">The sequence shown here is derived from an EMBL/GenBank/DDBJ whole genome shotgun (WGS) entry which is preliminary data.</text>
</comment>
<reference evidence="2 3" key="1">
    <citation type="submission" date="2012-12" db="EMBL/GenBank/DDBJ databases">
        <title>Novel taxa of Listeriaceae from agricultural environments in the United States.</title>
        <authorList>
            <person name="den Bakker H.C."/>
            <person name="Allred A."/>
            <person name="Warchocki S."/>
            <person name="Wright E.M."/>
            <person name="Burrell A."/>
            <person name="Nightingale K.K."/>
            <person name="Kephart D."/>
            <person name="Wiedmann M."/>
        </authorList>
    </citation>
    <scope>NUCLEOTIDE SEQUENCE [LARGE SCALE GENOMIC DNA]</scope>
    <source>
        <strain evidence="2 3">FSL F6-1037</strain>
    </source>
</reference>
<gene>
    <name evidence="2" type="ORF">BCAMP_05019</name>
</gene>
<dbReference type="Proteomes" id="UP000019243">
    <property type="component" value="Unassembled WGS sequence"/>
</dbReference>
<accession>W7D5L3</accession>
<dbReference type="OrthoDB" id="9791546at2"/>
<dbReference type="InterPro" id="IPR003439">
    <property type="entry name" value="ABC_transporter-like_ATP-bd"/>
</dbReference>
<protein>
    <submittedName>
        <fullName evidence="2">ABC transporter</fullName>
    </submittedName>
</protein>
<dbReference type="EMBL" id="AODH01000017">
    <property type="protein sequence ID" value="EUJ40568.1"/>
    <property type="molecule type" value="Genomic_DNA"/>
</dbReference>
<dbReference type="SUPFAM" id="SSF52540">
    <property type="entry name" value="P-loop containing nucleoside triphosphate hydrolases"/>
    <property type="match status" value="1"/>
</dbReference>